<dbReference type="InterPro" id="IPR010982">
    <property type="entry name" value="Lambda_DNA-bd_dom_sf"/>
</dbReference>
<dbReference type="PROSITE" id="PS50943">
    <property type="entry name" value="HTH_CROC1"/>
    <property type="match status" value="1"/>
</dbReference>
<evidence type="ECO:0000313" key="4">
    <source>
        <dbReference type="Proteomes" id="UP000254821"/>
    </source>
</evidence>
<name>A0A377PH41_HAFAL</name>
<dbReference type="EMBL" id="UGHP01000001">
    <property type="protein sequence ID" value="STQ79244.1"/>
    <property type="molecule type" value="Genomic_DNA"/>
</dbReference>
<feature type="domain" description="HTH cro/C1-type" evidence="1">
    <location>
        <begin position="35"/>
        <end position="88"/>
    </location>
</feature>
<reference evidence="2 4" key="1">
    <citation type="submission" date="2018-06" db="EMBL/GenBank/DDBJ databases">
        <authorList>
            <consortium name="Pathogen Informatics"/>
            <person name="Doyle S."/>
        </authorList>
    </citation>
    <scope>NUCLEOTIDE SEQUENCE [LARGE SCALE GENOMIC DNA]</scope>
    <source>
        <strain evidence="2 4">NCTC8105</strain>
    </source>
</reference>
<organism evidence="2 4">
    <name type="scientific">Hafnia alvei</name>
    <dbReference type="NCBI Taxonomy" id="569"/>
    <lineage>
        <taxon>Bacteria</taxon>
        <taxon>Pseudomonadati</taxon>
        <taxon>Pseudomonadota</taxon>
        <taxon>Gammaproteobacteria</taxon>
        <taxon>Enterobacterales</taxon>
        <taxon>Hafniaceae</taxon>
        <taxon>Hafnia</taxon>
    </lineage>
</organism>
<proteinExistence type="predicted"/>
<dbReference type="RefSeq" id="WP_043495717.1">
    <property type="nucleotide sequence ID" value="NZ_CP139992.1"/>
</dbReference>
<dbReference type="InterPro" id="IPR001387">
    <property type="entry name" value="Cro/C1-type_HTH"/>
</dbReference>
<dbReference type="Proteomes" id="UP000254821">
    <property type="component" value="Unassembled WGS sequence"/>
</dbReference>
<dbReference type="Gene3D" id="1.10.260.40">
    <property type="entry name" value="lambda repressor-like DNA-binding domains"/>
    <property type="match status" value="1"/>
</dbReference>
<protein>
    <recommendedName>
        <fullName evidence="1">HTH cro/C1-type domain-containing protein</fullName>
    </recommendedName>
</protein>
<sequence>MIANNMFNDEDFVFPEVGEREMACERLIFNTTEDLLLAMQDANISQSELAKKMGKSKAHVCQLLDGSRNMTLKTLSDMAYALGAIAKVVILREGVDVSHVVAPELKQLAWNMSDVRTNPVQTIKITIKASNAEYQTKCY</sequence>
<evidence type="ECO:0000313" key="2">
    <source>
        <dbReference type="EMBL" id="STQ79244.1"/>
    </source>
</evidence>
<evidence type="ECO:0000259" key="1">
    <source>
        <dbReference type="PROSITE" id="PS50943"/>
    </source>
</evidence>
<accession>A0A377PH41</accession>
<dbReference type="AlphaFoldDB" id="A0A377PH41"/>
<dbReference type="CDD" id="cd00093">
    <property type="entry name" value="HTH_XRE"/>
    <property type="match status" value="1"/>
</dbReference>
<dbReference type="SUPFAM" id="SSF47413">
    <property type="entry name" value="lambda repressor-like DNA-binding domains"/>
    <property type="match status" value="1"/>
</dbReference>
<evidence type="ECO:0000313" key="3">
    <source>
        <dbReference type="EMBL" id="STQ81128.1"/>
    </source>
</evidence>
<dbReference type="EMBL" id="UGHP01000001">
    <property type="protein sequence ID" value="STQ81128.1"/>
    <property type="molecule type" value="Genomic_DNA"/>
</dbReference>
<gene>
    <name evidence="2" type="ORF">NCTC8105_01314</name>
    <name evidence="3" type="ORF">NCTC8105_03305</name>
</gene>
<dbReference type="GO" id="GO:0003677">
    <property type="term" value="F:DNA binding"/>
    <property type="evidence" value="ECO:0007669"/>
    <property type="project" value="InterPro"/>
</dbReference>